<gene>
    <name evidence="2" type="ORF">GCM10018785_39570</name>
</gene>
<feature type="compositionally biased region" description="Gly residues" evidence="1">
    <location>
        <begin position="248"/>
        <end position="258"/>
    </location>
</feature>
<feature type="compositionally biased region" description="Basic and acidic residues" evidence="1">
    <location>
        <begin position="219"/>
        <end position="234"/>
    </location>
</feature>
<sequence length="347" mass="35331">MQRRKVYAPGAAVLLVALLAGCTGDSGSDDGGDGKSGDTAGATAAAEPGKYRTLPEACGTVDRSALDAMLPGLTDVEDPRQREKAYEGAATVTYDTDRRVGCRWKVGSADATHHLLVDFERVVSYDGAVSDDARAQEVYRTKLREAGIPEPPSDAESEPEESEGSEDSESSEGSAKPEKSGKGEGAEGSKGSEPGPGKSSGTAAKPQGGKTGKSGNSGKADKAGKVEVAGRGDDAGSGDATDATDAADGGGVGDGGLTDGAAGATPAGLEPRSLDDLGDEAFLDDVLTTAASAGRHRTVTVVFRTSNVVVTVEYDEQPARGTEVPDSKEMQDNARELAESLVDEFDG</sequence>
<reference evidence="2" key="2">
    <citation type="submission" date="2020-09" db="EMBL/GenBank/DDBJ databases">
        <authorList>
            <person name="Sun Q."/>
            <person name="Ohkuma M."/>
        </authorList>
    </citation>
    <scope>NUCLEOTIDE SEQUENCE</scope>
    <source>
        <strain evidence="2">JCM 4784</strain>
    </source>
</reference>
<name>A0A918ZT81_9ACTN</name>
<feature type="compositionally biased region" description="Low complexity" evidence="1">
    <location>
        <begin position="259"/>
        <end position="268"/>
    </location>
</feature>
<feature type="compositionally biased region" description="Low complexity" evidence="1">
    <location>
        <begin position="237"/>
        <end position="247"/>
    </location>
</feature>
<organism evidence="2 3">
    <name type="scientific">Streptomyces longispororuber</name>
    <dbReference type="NCBI Taxonomy" id="68230"/>
    <lineage>
        <taxon>Bacteria</taxon>
        <taxon>Bacillati</taxon>
        <taxon>Actinomycetota</taxon>
        <taxon>Actinomycetes</taxon>
        <taxon>Kitasatosporales</taxon>
        <taxon>Streptomycetaceae</taxon>
        <taxon>Streptomyces</taxon>
    </lineage>
</organism>
<feature type="compositionally biased region" description="Low complexity" evidence="1">
    <location>
        <begin position="189"/>
        <end position="201"/>
    </location>
</feature>
<evidence type="ECO:0000313" key="3">
    <source>
        <dbReference type="Proteomes" id="UP000608024"/>
    </source>
</evidence>
<feature type="compositionally biased region" description="Basic and acidic residues" evidence="1">
    <location>
        <begin position="175"/>
        <end position="187"/>
    </location>
</feature>
<evidence type="ECO:0008006" key="4">
    <source>
        <dbReference type="Google" id="ProtNLM"/>
    </source>
</evidence>
<dbReference type="AlphaFoldDB" id="A0A918ZT81"/>
<comment type="caution">
    <text evidence="2">The sequence shown here is derived from an EMBL/GenBank/DDBJ whole genome shotgun (WGS) entry which is preliminary data.</text>
</comment>
<dbReference type="EMBL" id="BNBT01000058">
    <property type="protein sequence ID" value="GHE66858.1"/>
    <property type="molecule type" value="Genomic_DNA"/>
</dbReference>
<evidence type="ECO:0000313" key="2">
    <source>
        <dbReference type="EMBL" id="GHE66858.1"/>
    </source>
</evidence>
<dbReference type="RefSeq" id="WP_190137311.1">
    <property type="nucleotide sequence ID" value="NZ_BNBT01000058.1"/>
</dbReference>
<keyword evidence="3" id="KW-1185">Reference proteome</keyword>
<feature type="region of interest" description="Disordered" evidence="1">
    <location>
        <begin position="26"/>
        <end position="49"/>
    </location>
</feature>
<proteinExistence type="predicted"/>
<dbReference type="PROSITE" id="PS51257">
    <property type="entry name" value="PROKAR_LIPOPROTEIN"/>
    <property type="match status" value="1"/>
</dbReference>
<protein>
    <recommendedName>
        <fullName evidence="4">DUF3558 domain-containing protein</fullName>
    </recommendedName>
</protein>
<reference evidence="2" key="1">
    <citation type="journal article" date="2014" name="Int. J. Syst. Evol. Microbiol.">
        <title>Complete genome sequence of Corynebacterium casei LMG S-19264T (=DSM 44701T), isolated from a smear-ripened cheese.</title>
        <authorList>
            <consortium name="US DOE Joint Genome Institute (JGI-PGF)"/>
            <person name="Walter F."/>
            <person name="Albersmeier A."/>
            <person name="Kalinowski J."/>
            <person name="Ruckert C."/>
        </authorList>
    </citation>
    <scope>NUCLEOTIDE SEQUENCE</scope>
    <source>
        <strain evidence="2">JCM 4784</strain>
    </source>
</reference>
<feature type="compositionally biased region" description="Low complexity" evidence="1">
    <location>
        <begin position="37"/>
        <end position="46"/>
    </location>
</feature>
<evidence type="ECO:0000256" key="1">
    <source>
        <dbReference type="SAM" id="MobiDB-lite"/>
    </source>
</evidence>
<dbReference type="Proteomes" id="UP000608024">
    <property type="component" value="Unassembled WGS sequence"/>
</dbReference>
<feature type="compositionally biased region" description="Acidic residues" evidence="1">
    <location>
        <begin position="153"/>
        <end position="170"/>
    </location>
</feature>
<accession>A0A918ZT81</accession>
<feature type="region of interest" description="Disordered" evidence="1">
    <location>
        <begin position="143"/>
        <end position="275"/>
    </location>
</feature>